<name>A0A7G9S3C5_9MICO</name>
<organism evidence="1 2">
    <name type="scientific">Leucobacter denitrificans</name>
    <dbReference type="NCBI Taxonomy" id="683042"/>
    <lineage>
        <taxon>Bacteria</taxon>
        <taxon>Bacillati</taxon>
        <taxon>Actinomycetota</taxon>
        <taxon>Actinomycetes</taxon>
        <taxon>Micrococcales</taxon>
        <taxon>Microbacteriaceae</taxon>
        <taxon>Leucobacter</taxon>
    </lineage>
</organism>
<accession>A0A7G9S3C5</accession>
<protein>
    <submittedName>
        <fullName evidence="1">Uncharacterized protein</fullName>
    </submittedName>
</protein>
<proteinExistence type="predicted"/>
<reference evidence="1 2" key="1">
    <citation type="submission" date="2020-08" db="EMBL/GenBank/DDBJ databases">
        <title>Genome sequence of Leucobacter denitrificans KACC 14055T.</title>
        <authorList>
            <person name="Hyun D.-W."/>
            <person name="Bae J.-W."/>
        </authorList>
    </citation>
    <scope>NUCLEOTIDE SEQUENCE [LARGE SCALE GENOMIC DNA]</scope>
    <source>
        <strain evidence="1 2">KACC 14055</strain>
    </source>
</reference>
<gene>
    <name evidence="1" type="ORF">H9L06_08765</name>
</gene>
<keyword evidence="2" id="KW-1185">Reference proteome</keyword>
<evidence type="ECO:0000313" key="2">
    <source>
        <dbReference type="Proteomes" id="UP000515934"/>
    </source>
</evidence>
<dbReference type="Proteomes" id="UP000515934">
    <property type="component" value="Chromosome"/>
</dbReference>
<dbReference type="EMBL" id="CP060716">
    <property type="protein sequence ID" value="QNN62350.1"/>
    <property type="molecule type" value="Genomic_DNA"/>
</dbReference>
<sequence>MKMKYRLKYNGDTYVFDEHPLKGVDVTKPHMLDLTTAKGQNVSIFISPEIPMQVIEVEDKPRGAKFM</sequence>
<dbReference type="AlphaFoldDB" id="A0A7G9S3C5"/>
<evidence type="ECO:0000313" key="1">
    <source>
        <dbReference type="EMBL" id="QNN62350.1"/>
    </source>
</evidence>
<dbReference type="RefSeq" id="WP_187554820.1">
    <property type="nucleotide sequence ID" value="NZ_CP060716.1"/>
</dbReference>
<dbReference type="KEGG" id="ldn:H9L06_08765"/>